<dbReference type="InParanoid" id="G4ZYG1"/>
<dbReference type="GeneID" id="20642329"/>
<accession>G4ZYG1</accession>
<dbReference type="Proteomes" id="UP000002640">
    <property type="component" value="Unassembled WGS sequence"/>
</dbReference>
<evidence type="ECO:0000313" key="2">
    <source>
        <dbReference type="EMBL" id="EGZ12013.1"/>
    </source>
</evidence>
<gene>
    <name evidence="2" type="ORF">PHYSODRAFT_303821</name>
</gene>
<dbReference type="RefSeq" id="XP_009532346.1">
    <property type="nucleotide sequence ID" value="XM_009534051.1"/>
</dbReference>
<reference evidence="2 3" key="1">
    <citation type="journal article" date="2006" name="Science">
        <title>Phytophthora genome sequences uncover evolutionary origins and mechanisms of pathogenesis.</title>
        <authorList>
            <person name="Tyler B.M."/>
            <person name="Tripathy S."/>
            <person name="Zhang X."/>
            <person name="Dehal P."/>
            <person name="Jiang R.H."/>
            <person name="Aerts A."/>
            <person name="Arredondo F.D."/>
            <person name="Baxter L."/>
            <person name="Bensasson D."/>
            <person name="Beynon J.L."/>
            <person name="Chapman J."/>
            <person name="Damasceno C.M."/>
            <person name="Dorrance A.E."/>
            <person name="Dou D."/>
            <person name="Dickerman A.W."/>
            <person name="Dubchak I.L."/>
            <person name="Garbelotto M."/>
            <person name="Gijzen M."/>
            <person name="Gordon S.G."/>
            <person name="Govers F."/>
            <person name="Grunwald N.J."/>
            <person name="Huang W."/>
            <person name="Ivors K.L."/>
            <person name="Jones R.W."/>
            <person name="Kamoun S."/>
            <person name="Krampis K."/>
            <person name="Lamour K.H."/>
            <person name="Lee M.K."/>
            <person name="McDonald W.H."/>
            <person name="Medina M."/>
            <person name="Meijer H.J."/>
            <person name="Nordberg E.K."/>
            <person name="Maclean D.J."/>
            <person name="Ospina-Giraldo M.D."/>
            <person name="Morris P.F."/>
            <person name="Phuntumart V."/>
            <person name="Putnam N.H."/>
            <person name="Rash S."/>
            <person name="Rose J.K."/>
            <person name="Sakihama Y."/>
            <person name="Salamov A.A."/>
            <person name="Savidor A."/>
            <person name="Scheuring C.F."/>
            <person name="Smith B.M."/>
            <person name="Sobral B.W."/>
            <person name="Terry A."/>
            <person name="Torto-Alalibo T.A."/>
            <person name="Win J."/>
            <person name="Xu Z."/>
            <person name="Zhang H."/>
            <person name="Grigoriev I.V."/>
            <person name="Rokhsar D.S."/>
            <person name="Boore J.L."/>
        </authorList>
    </citation>
    <scope>NUCLEOTIDE SEQUENCE [LARGE SCALE GENOMIC DNA]</scope>
    <source>
        <strain evidence="2 3">P6497</strain>
    </source>
</reference>
<sequence>MSACAMTQHSSSQQRVGQSAAETSTDYSATCALAEATLPPPTVTRSFGRSMEPGASLRPDAQCLKISRATWACVFPAQPRFSRVTNGLGAAAVPIESGVTLTRRALRQRGDNVGKGDNHKLKDQAMPPVVIAQTV</sequence>
<keyword evidence="3" id="KW-1185">Reference proteome</keyword>
<organism evidence="2 3">
    <name type="scientific">Phytophthora sojae (strain P6497)</name>
    <name type="common">Soybean stem and root rot agent</name>
    <name type="synonym">Phytophthora megasperma f. sp. glycines</name>
    <dbReference type="NCBI Taxonomy" id="1094619"/>
    <lineage>
        <taxon>Eukaryota</taxon>
        <taxon>Sar</taxon>
        <taxon>Stramenopiles</taxon>
        <taxon>Oomycota</taxon>
        <taxon>Peronosporomycetes</taxon>
        <taxon>Peronosporales</taxon>
        <taxon>Peronosporaceae</taxon>
        <taxon>Phytophthora</taxon>
    </lineage>
</organism>
<protein>
    <submittedName>
        <fullName evidence="2">Uncharacterized protein</fullName>
    </submittedName>
</protein>
<name>G4ZYG1_PHYSP</name>
<dbReference type="AlphaFoldDB" id="G4ZYG1"/>
<dbReference type="EMBL" id="JH159157">
    <property type="protein sequence ID" value="EGZ12013.1"/>
    <property type="molecule type" value="Genomic_DNA"/>
</dbReference>
<evidence type="ECO:0000313" key="3">
    <source>
        <dbReference type="Proteomes" id="UP000002640"/>
    </source>
</evidence>
<feature type="region of interest" description="Disordered" evidence="1">
    <location>
        <begin position="1"/>
        <end position="21"/>
    </location>
</feature>
<dbReference type="KEGG" id="psoj:PHYSODRAFT_303821"/>
<proteinExistence type="predicted"/>
<evidence type="ECO:0000256" key="1">
    <source>
        <dbReference type="SAM" id="MobiDB-lite"/>
    </source>
</evidence>